<proteinExistence type="predicted"/>
<gene>
    <name evidence="2" type="ORF">CK203_033646</name>
</gene>
<reference evidence="2 3" key="1">
    <citation type="journal article" date="2018" name="PLoS Genet.">
        <title>Population sequencing reveals clonal diversity and ancestral inbreeding in the grapevine cultivar Chardonnay.</title>
        <authorList>
            <person name="Roach M.J."/>
            <person name="Johnson D.L."/>
            <person name="Bohlmann J."/>
            <person name="van Vuuren H.J."/>
            <person name="Jones S.J."/>
            <person name="Pretorius I.S."/>
            <person name="Schmidt S.A."/>
            <person name="Borneman A.R."/>
        </authorList>
    </citation>
    <scope>NUCLEOTIDE SEQUENCE [LARGE SCALE GENOMIC DNA]</scope>
    <source>
        <strain evidence="3">cv. Chardonnay</strain>
        <tissue evidence="2">Leaf</tissue>
    </source>
</reference>
<organism evidence="2 3">
    <name type="scientific">Vitis vinifera</name>
    <name type="common">Grape</name>
    <dbReference type="NCBI Taxonomy" id="29760"/>
    <lineage>
        <taxon>Eukaryota</taxon>
        <taxon>Viridiplantae</taxon>
        <taxon>Streptophyta</taxon>
        <taxon>Embryophyta</taxon>
        <taxon>Tracheophyta</taxon>
        <taxon>Spermatophyta</taxon>
        <taxon>Magnoliopsida</taxon>
        <taxon>eudicotyledons</taxon>
        <taxon>Gunneridae</taxon>
        <taxon>Pentapetalae</taxon>
        <taxon>rosids</taxon>
        <taxon>Vitales</taxon>
        <taxon>Vitaceae</taxon>
        <taxon>Viteae</taxon>
        <taxon>Vitis</taxon>
    </lineage>
</organism>
<dbReference type="AlphaFoldDB" id="A0A438HSI7"/>
<protein>
    <submittedName>
        <fullName evidence="2">Uncharacterized protein</fullName>
    </submittedName>
</protein>
<name>A0A438HSI7_VITVI</name>
<keyword evidence="1" id="KW-0812">Transmembrane</keyword>
<accession>A0A438HSI7</accession>
<sequence length="258" mass="29413">MDKSMLGDLDSLPEEAKLRMSAMIDQLQIRDRKPSQIPMFGNWGIEGCDGVGKDCGKYGEAEPEWRIKGQETVDLLLMHSLIALKLWIPLFRFIENCANSKVIMWRTALLCLGGCYGRKKHLKVGRNGRAIARAEVLVLSWMPILLGCRWHPHVISLSALRWSFPSDQILYHRRDPCLLVTRSIKIFFTFFSHEALDGCKHLHFQCLECCFLLPIEFTFLLVTLSMCVWVTLARSPFAFFTCTPDSKEVLGVLGFGLT</sequence>
<evidence type="ECO:0000256" key="1">
    <source>
        <dbReference type="SAM" id="Phobius"/>
    </source>
</evidence>
<comment type="caution">
    <text evidence="2">The sequence shown here is derived from an EMBL/GenBank/DDBJ whole genome shotgun (WGS) entry which is preliminary data.</text>
</comment>
<evidence type="ECO:0000313" key="2">
    <source>
        <dbReference type="EMBL" id="RVW87427.1"/>
    </source>
</evidence>
<dbReference type="EMBL" id="QGNW01000184">
    <property type="protein sequence ID" value="RVW87427.1"/>
    <property type="molecule type" value="Genomic_DNA"/>
</dbReference>
<keyword evidence="1" id="KW-0472">Membrane</keyword>
<feature type="transmembrane region" description="Helical" evidence="1">
    <location>
        <begin position="211"/>
        <end position="232"/>
    </location>
</feature>
<evidence type="ECO:0000313" key="3">
    <source>
        <dbReference type="Proteomes" id="UP000288805"/>
    </source>
</evidence>
<dbReference type="Proteomes" id="UP000288805">
    <property type="component" value="Unassembled WGS sequence"/>
</dbReference>
<keyword evidence="1" id="KW-1133">Transmembrane helix</keyword>